<dbReference type="EMBL" id="VSSQ01013019">
    <property type="protein sequence ID" value="MPM50555.1"/>
    <property type="molecule type" value="Genomic_DNA"/>
</dbReference>
<dbReference type="InterPro" id="IPR019651">
    <property type="entry name" value="Glutamate_DH_NAD-spec"/>
</dbReference>
<evidence type="ECO:0000313" key="1">
    <source>
        <dbReference type="EMBL" id="MPM50555.1"/>
    </source>
</evidence>
<gene>
    <name evidence="1" type="ORF">SDC9_97297</name>
</gene>
<accession>A0A645ABG7</accession>
<name>A0A645ABG7_9ZZZZ</name>
<dbReference type="AlphaFoldDB" id="A0A645ABG7"/>
<sequence length="35" mass="3486">MNLNRGLVVGGGGENLTLLGRDCGVALNETGKDAA</sequence>
<proteinExistence type="predicted"/>
<dbReference type="Pfam" id="PF10712">
    <property type="entry name" value="NAD-GH"/>
    <property type="match status" value="1"/>
</dbReference>
<comment type="caution">
    <text evidence="1">The sequence shown here is derived from an EMBL/GenBank/DDBJ whole genome shotgun (WGS) entry which is preliminary data.</text>
</comment>
<reference evidence="1" key="1">
    <citation type="submission" date="2019-08" db="EMBL/GenBank/DDBJ databases">
        <authorList>
            <person name="Kucharzyk K."/>
            <person name="Murdoch R.W."/>
            <person name="Higgins S."/>
            <person name="Loffler F."/>
        </authorList>
    </citation>
    <scope>NUCLEOTIDE SEQUENCE</scope>
</reference>
<organism evidence="1">
    <name type="scientific">bioreactor metagenome</name>
    <dbReference type="NCBI Taxonomy" id="1076179"/>
    <lineage>
        <taxon>unclassified sequences</taxon>
        <taxon>metagenomes</taxon>
        <taxon>ecological metagenomes</taxon>
    </lineage>
</organism>
<protein>
    <submittedName>
        <fullName evidence="1">Uncharacterized protein</fullName>
    </submittedName>
</protein>